<comment type="caution">
    <text evidence="1">The sequence shown here is derived from an EMBL/GenBank/DDBJ whole genome shotgun (WGS) entry which is preliminary data.</text>
</comment>
<evidence type="ECO:0000313" key="2">
    <source>
        <dbReference type="Proteomes" id="UP000243096"/>
    </source>
</evidence>
<proteinExistence type="predicted"/>
<organism evidence="1 2">
    <name type="scientific">Mycetohabitans endofungorum</name>
    <dbReference type="NCBI Taxonomy" id="417203"/>
    <lineage>
        <taxon>Bacteria</taxon>
        <taxon>Pseudomonadati</taxon>
        <taxon>Pseudomonadota</taxon>
        <taxon>Betaproteobacteria</taxon>
        <taxon>Burkholderiales</taxon>
        <taxon>Burkholderiaceae</taxon>
        <taxon>Mycetohabitans</taxon>
    </lineage>
</organism>
<evidence type="ECO:0000313" key="1">
    <source>
        <dbReference type="EMBL" id="PPB84256.1"/>
    </source>
</evidence>
<name>A0A2P5KC25_9BURK</name>
<reference evidence="1 2" key="1">
    <citation type="submission" date="2018-01" db="EMBL/GenBank/DDBJ databases">
        <title>Genomic Encyclopedia of Type Strains, Phase III (KMG-III): the genomes of soil and plant-associated and newly described type strains.</title>
        <authorList>
            <person name="Whitman W."/>
        </authorList>
    </citation>
    <scope>NUCLEOTIDE SEQUENCE [LARGE SCALE GENOMIC DNA]</scope>
    <source>
        <strain evidence="1 2">HKI456</strain>
    </source>
</reference>
<protein>
    <submittedName>
        <fullName evidence="1">Uncharacterized protein</fullName>
    </submittedName>
</protein>
<dbReference type="EMBL" id="PRDW01000004">
    <property type="protein sequence ID" value="PPB84256.1"/>
    <property type="molecule type" value="Genomic_DNA"/>
</dbReference>
<sequence length="60" mass="6994">MHWPGHEAASTVSRASCYGNDDLTFIMRVTMIRTGHRYARATLINCTRLRTLNNVRNRRM</sequence>
<keyword evidence="2" id="KW-1185">Reference proteome</keyword>
<dbReference type="AlphaFoldDB" id="A0A2P5KC25"/>
<dbReference type="Proteomes" id="UP000243096">
    <property type="component" value="Unassembled WGS sequence"/>
</dbReference>
<accession>A0A2P5KC25</accession>
<gene>
    <name evidence="1" type="ORF">B0O95_104209</name>
</gene>